<comment type="caution">
    <text evidence="2">The sequence shown here is derived from an EMBL/GenBank/DDBJ whole genome shotgun (WGS) entry which is preliminary data.</text>
</comment>
<keyword evidence="1" id="KW-0472">Membrane</keyword>
<gene>
    <name evidence="2" type="ORF">BKA67DRAFT_536110</name>
</gene>
<organism evidence="2 3">
    <name type="scientific">Truncatella angustata</name>
    <dbReference type="NCBI Taxonomy" id="152316"/>
    <lineage>
        <taxon>Eukaryota</taxon>
        <taxon>Fungi</taxon>
        <taxon>Dikarya</taxon>
        <taxon>Ascomycota</taxon>
        <taxon>Pezizomycotina</taxon>
        <taxon>Sordariomycetes</taxon>
        <taxon>Xylariomycetidae</taxon>
        <taxon>Amphisphaeriales</taxon>
        <taxon>Sporocadaceae</taxon>
        <taxon>Truncatella</taxon>
    </lineage>
</organism>
<proteinExistence type="predicted"/>
<evidence type="ECO:0000313" key="3">
    <source>
        <dbReference type="Proteomes" id="UP000758603"/>
    </source>
</evidence>
<keyword evidence="1" id="KW-0812">Transmembrane</keyword>
<dbReference type="RefSeq" id="XP_045959084.1">
    <property type="nucleotide sequence ID" value="XM_046100106.1"/>
</dbReference>
<dbReference type="AlphaFoldDB" id="A0A9P8ZYA9"/>
<name>A0A9P8ZYA9_9PEZI</name>
<reference evidence="2" key="1">
    <citation type="journal article" date="2021" name="Nat. Commun.">
        <title>Genetic determinants of endophytism in the Arabidopsis root mycobiome.</title>
        <authorList>
            <person name="Mesny F."/>
            <person name="Miyauchi S."/>
            <person name="Thiergart T."/>
            <person name="Pickel B."/>
            <person name="Atanasova L."/>
            <person name="Karlsson M."/>
            <person name="Huettel B."/>
            <person name="Barry K.W."/>
            <person name="Haridas S."/>
            <person name="Chen C."/>
            <person name="Bauer D."/>
            <person name="Andreopoulos W."/>
            <person name="Pangilinan J."/>
            <person name="LaButti K."/>
            <person name="Riley R."/>
            <person name="Lipzen A."/>
            <person name="Clum A."/>
            <person name="Drula E."/>
            <person name="Henrissat B."/>
            <person name="Kohler A."/>
            <person name="Grigoriev I.V."/>
            <person name="Martin F.M."/>
            <person name="Hacquard S."/>
        </authorList>
    </citation>
    <scope>NUCLEOTIDE SEQUENCE</scope>
    <source>
        <strain evidence="2">MPI-SDFR-AT-0073</strain>
    </source>
</reference>
<dbReference type="EMBL" id="JAGPXC010000004">
    <property type="protein sequence ID" value="KAH6654814.1"/>
    <property type="molecule type" value="Genomic_DNA"/>
</dbReference>
<keyword evidence="3" id="KW-1185">Reference proteome</keyword>
<feature type="transmembrane region" description="Helical" evidence="1">
    <location>
        <begin position="94"/>
        <end position="114"/>
    </location>
</feature>
<feature type="transmembrane region" description="Helical" evidence="1">
    <location>
        <begin position="50"/>
        <end position="68"/>
    </location>
</feature>
<dbReference type="GeneID" id="70128998"/>
<evidence type="ECO:0000256" key="1">
    <source>
        <dbReference type="SAM" id="Phobius"/>
    </source>
</evidence>
<evidence type="ECO:0000313" key="2">
    <source>
        <dbReference type="EMBL" id="KAH6654814.1"/>
    </source>
</evidence>
<dbReference type="Proteomes" id="UP000758603">
    <property type="component" value="Unassembled WGS sequence"/>
</dbReference>
<accession>A0A9P8ZYA9</accession>
<sequence length="162" mass="17388">MASTIYGYTSFKALGVGAFDQAGYDVVQAKVEPEGIPWASGFMMISQPQLGGIVLVLSMIGAIFVNQAKVRLLNLSAEQQSEALAIIVQAIDNVYILSIVAGGLGVVLSVPMVYKAHTPSCLEVGYVSIIIASFLRRVFATELVGKSQFLSFLLVIEHLQSY</sequence>
<protein>
    <submittedName>
        <fullName evidence="2">Uncharacterized protein</fullName>
    </submittedName>
</protein>
<keyword evidence="1" id="KW-1133">Transmembrane helix</keyword>
<dbReference type="OrthoDB" id="10021397at2759"/>